<dbReference type="InterPro" id="IPR005471">
    <property type="entry name" value="Tscrpt_reg_IclR_N"/>
</dbReference>
<dbReference type="InterPro" id="IPR014757">
    <property type="entry name" value="Tscrpt_reg_IclR_C"/>
</dbReference>
<dbReference type="PANTHER" id="PTHR30136">
    <property type="entry name" value="HELIX-TURN-HELIX TRANSCRIPTIONAL REGULATOR, ICLR FAMILY"/>
    <property type="match status" value="1"/>
</dbReference>
<dbReference type="GO" id="GO:0003700">
    <property type="term" value="F:DNA-binding transcription factor activity"/>
    <property type="evidence" value="ECO:0007669"/>
    <property type="project" value="TreeGrafter"/>
</dbReference>
<evidence type="ECO:0000256" key="1">
    <source>
        <dbReference type="ARBA" id="ARBA00023015"/>
    </source>
</evidence>
<dbReference type="InterPro" id="IPR029016">
    <property type="entry name" value="GAF-like_dom_sf"/>
</dbReference>
<feature type="domain" description="IclR-ED" evidence="5">
    <location>
        <begin position="67"/>
        <end position="241"/>
    </location>
</feature>
<dbReference type="AlphaFoldDB" id="A0A4Q0XPX5"/>
<dbReference type="InterPro" id="IPR036390">
    <property type="entry name" value="WH_DNA-bd_sf"/>
</dbReference>
<name>A0A4Q0XPX5_9BACT</name>
<dbReference type="SMART" id="SM00346">
    <property type="entry name" value="HTH_ICLR"/>
    <property type="match status" value="1"/>
</dbReference>
<proteinExistence type="predicted"/>
<dbReference type="Pfam" id="PF09339">
    <property type="entry name" value="HTH_IclR"/>
    <property type="match status" value="1"/>
</dbReference>
<dbReference type="PROSITE" id="PS51077">
    <property type="entry name" value="HTH_ICLR"/>
    <property type="match status" value="1"/>
</dbReference>
<dbReference type="GO" id="GO:0045892">
    <property type="term" value="P:negative regulation of DNA-templated transcription"/>
    <property type="evidence" value="ECO:0007669"/>
    <property type="project" value="TreeGrafter"/>
</dbReference>
<dbReference type="OrthoDB" id="5343498at2"/>
<evidence type="ECO:0000259" key="4">
    <source>
        <dbReference type="PROSITE" id="PS51077"/>
    </source>
</evidence>
<dbReference type="Gene3D" id="3.30.450.40">
    <property type="match status" value="1"/>
</dbReference>
<keyword evidence="7" id="KW-1185">Reference proteome</keyword>
<dbReference type="SUPFAM" id="SSF55781">
    <property type="entry name" value="GAF domain-like"/>
    <property type="match status" value="1"/>
</dbReference>
<protein>
    <submittedName>
        <fullName evidence="6">IclR family transcriptional regulator</fullName>
    </submittedName>
</protein>
<dbReference type="RefSeq" id="WP_128996728.1">
    <property type="nucleotide sequence ID" value="NZ_PDKN01000007.1"/>
</dbReference>
<dbReference type="SUPFAM" id="SSF46785">
    <property type="entry name" value="Winged helix' DNA-binding domain"/>
    <property type="match status" value="1"/>
</dbReference>
<keyword evidence="2" id="KW-0238">DNA-binding</keyword>
<dbReference type="InterPro" id="IPR050707">
    <property type="entry name" value="HTH_MetabolicPath_Reg"/>
</dbReference>
<dbReference type="Proteomes" id="UP000290657">
    <property type="component" value="Unassembled WGS sequence"/>
</dbReference>
<dbReference type="PROSITE" id="PS51078">
    <property type="entry name" value="ICLR_ED"/>
    <property type="match status" value="1"/>
</dbReference>
<dbReference type="InterPro" id="IPR036388">
    <property type="entry name" value="WH-like_DNA-bd_sf"/>
</dbReference>
<evidence type="ECO:0000313" key="6">
    <source>
        <dbReference type="EMBL" id="RXJ55444.1"/>
    </source>
</evidence>
<evidence type="ECO:0000256" key="3">
    <source>
        <dbReference type="ARBA" id="ARBA00023163"/>
    </source>
</evidence>
<dbReference type="GO" id="GO:0003677">
    <property type="term" value="F:DNA binding"/>
    <property type="evidence" value="ECO:0007669"/>
    <property type="project" value="UniProtKB-KW"/>
</dbReference>
<sequence length="241" mass="27427">MQNQNKSLTKGLSILKEIMRSSKPLTANTLCQRLDIDKSTMSRLITTLVHEEFIEYVENSKEIVLSDLMRNIVYKKDRDRIIARTQGLLDEIFYLTQECAYIGVLDNHSVLYLNQVDKSKRVLKTRDSVGLHAPLHTNGFGKILVAFGEVDIATIALKKYTPHTITNEQKFTEEIELVRQRGYAIGHEEHEFGLCSLAVPYFDKRGDFVGTVGISGLSVRLPLETLHEYGQKIFQLVNPTL</sequence>
<gene>
    <name evidence="6" type="ORF">CRV04_10085</name>
</gene>
<dbReference type="Gene3D" id="1.10.10.10">
    <property type="entry name" value="Winged helix-like DNA-binding domain superfamily/Winged helix DNA-binding domain"/>
    <property type="match status" value="1"/>
</dbReference>
<reference evidence="6 7" key="1">
    <citation type="submission" date="2017-10" db="EMBL/GenBank/DDBJ databases">
        <title>Genomics of the genus Arcobacter.</title>
        <authorList>
            <person name="Perez-Cataluna A."/>
            <person name="Figueras M.J."/>
        </authorList>
    </citation>
    <scope>NUCLEOTIDE SEQUENCE [LARGE SCALE GENOMIC DNA]</scope>
    <source>
        <strain evidence="6 7">CECT 8987</strain>
    </source>
</reference>
<evidence type="ECO:0000259" key="5">
    <source>
        <dbReference type="PROSITE" id="PS51078"/>
    </source>
</evidence>
<dbReference type="EMBL" id="PDKN01000007">
    <property type="protein sequence ID" value="RXJ55444.1"/>
    <property type="molecule type" value="Genomic_DNA"/>
</dbReference>
<evidence type="ECO:0000256" key="2">
    <source>
        <dbReference type="ARBA" id="ARBA00023125"/>
    </source>
</evidence>
<dbReference type="PANTHER" id="PTHR30136:SF24">
    <property type="entry name" value="HTH-TYPE TRANSCRIPTIONAL REPRESSOR ALLR"/>
    <property type="match status" value="1"/>
</dbReference>
<dbReference type="Pfam" id="PF01614">
    <property type="entry name" value="IclR_C"/>
    <property type="match status" value="1"/>
</dbReference>
<evidence type="ECO:0000313" key="7">
    <source>
        <dbReference type="Proteomes" id="UP000290657"/>
    </source>
</evidence>
<accession>A0A4Q0XPX5</accession>
<feature type="domain" description="HTH iclR-type" evidence="4">
    <location>
        <begin position="5"/>
        <end position="67"/>
    </location>
</feature>
<organism evidence="6 7">
    <name type="scientific">Candidatus Marinarcus aquaticus</name>
    <dbReference type="NCBI Taxonomy" id="2044504"/>
    <lineage>
        <taxon>Bacteria</taxon>
        <taxon>Pseudomonadati</taxon>
        <taxon>Campylobacterota</taxon>
        <taxon>Epsilonproteobacteria</taxon>
        <taxon>Campylobacterales</taxon>
        <taxon>Arcobacteraceae</taxon>
        <taxon>Candidatus Marinarcus</taxon>
    </lineage>
</organism>
<keyword evidence="1" id="KW-0805">Transcription regulation</keyword>
<comment type="caution">
    <text evidence="6">The sequence shown here is derived from an EMBL/GenBank/DDBJ whole genome shotgun (WGS) entry which is preliminary data.</text>
</comment>
<keyword evidence="3" id="KW-0804">Transcription</keyword>